<organism evidence="11 12">
    <name type="scientific">Myxacorys almedinensis A</name>
    <dbReference type="NCBI Taxonomy" id="2690445"/>
    <lineage>
        <taxon>Bacteria</taxon>
        <taxon>Bacillati</taxon>
        <taxon>Cyanobacteriota</taxon>
        <taxon>Cyanophyceae</taxon>
        <taxon>Leptolyngbyales</taxon>
        <taxon>Leptolyngbyaceae</taxon>
        <taxon>Myxacorys</taxon>
        <taxon>Myxacorys almedinensis</taxon>
    </lineage>
</organism>
<dbReference type="EC" id="2.7.11.1" evidence="1"/>
<dbReference type="PROSITE" id="PS00109">
    <property type="entry name" value="PROTEIN_KINASE_TYR"/>
    <property type="match status" value="1"/>
</dbReference>
<accession>A0A8J7Z0R3</accession>
<dbReference type="GO" id="GO:0005524">
    <property type="term" value="F:ATP binding"/>
    <property type="evidence" value="ECO:0007669"/>
    <property type="project" value="UniProtKB-UniRule"/>
</dbReference>
<keyword evidence="4 9" id="KW-0547">Nucleotide-binding</keyword>
<evidence type="ECO:0000256" key="2">
    <source>
        <dbReference type="ARBA" id="ARBA00022527"/>
    </source>
</evidence>
<dbReference type="Gene3D" id="2.60.120.380">
    <property type="match status" value="2"/>
</dbReference>
<protein>
    <recommendedName>
        <fullName evidence="1">non-specific serine/threonine protein kinase</fullName>
        <ecNumber evidence="1">2.7.11.1</ecNumber>
    </recommendedName>
</protein>
<evidence type="ECO:0000256" key="1">
    <source>
        <dbReference type="ARBA" id="ARBA00012513"/>
    </source>
</evidence>
<feature type="binding site" evidence="9">
    <location>
        <position position="45"/>
    </location>
    <ligand>
        <name>ATP</name>
        <dbReference type="ChEBI" id="CHEBI:30616"/>
    </ligand>
</feature>
<evidence type="ECO:0000256" key="5">
    <source>
        <dbReference type="ARBA" id="ARBA00022777"/>
    </source>
</evidence>
<keyword evidence="5 11" id="KW-0418">Kinase</keyword>
<gene>
    <name evidence="11" type="ORF">GS601_09845</name>
</gene>
<evidence type="ECO:0000256" key="9">
    <source>
        <dbReference type="PROSITE-ProRule" id="PRU10141"/>
    </source>
</evidence>
<dbReference type="PANTHER" id="PTHR24363">
    <property type="entry name" value="SERINE/THREONINE PROTEIN KINASE"/>
    <property type="match status" value="1"/>
</dbReference>
<keyword evidence="6 9" id="KW-0067">ATP-binding</keyword>
<comment type="catalytic activity">
    <reaction evidence="8">
        <text>L-seryl-[protein] + ATP = O-phospho-L-seryl-[protein] + ADP + H(+)</text>
        <dbReference type="Rhea" id="RHEA:17989"/>
        <dbReference type="Rhea" id="RHEA-COMP:9863"/>
        <dbReference type="Rhea" id="RHEA-COMP:11604"/>
        <dbReference type="ChEBI" id="CHEBI:15378"/>
        <dbReference type="ChEBI" id="CHEBI:29999"/>
        <dbReference type="ChEBI" id="CHEBI:30616"/>
        <dbReference type="ChEBI" id="CHEBI:83421"/>
        <dbReference type="ChEBI" id="CHEBI:456216"/>
        <dbReference type="EC" id="2.7.11.1"/>
    </reaction>
</comment>
<dbReference type="PROSITE" id="PS50011">
    <property type="entry name" value="PROTEIN_KINASE_DOM"/>
    <property type="match status" value="1"/>
</dbReference>
<evidence type="ECO:0000256" key="4">
    <source>
        <dbReference type="ARBA" id="ARBA00022741"/>
    </source>
</evidence>
<evidence type="ECO:0000313" key="12">
    <source>
        <dbReference type="Proteomes" id="UP000646053"/>
    </source>
</evidence>
<feature type="domain" description="Protein kinase" evidence="10">
    <location>
        <begin position="15"/>
        <end position="289"/>
    </location>
</feature>
<comment type="catalytic activity">
    <reaction evidence="7">
        <text>L-threonyl-[protein] + ATP = O-phospho-L-threonyl-[protein] + ADP + H(+)</text>
        <dbReference type="Rhea" id="RHEA:46608"/>
        <dbReference type="Rhea" id="RHEA-COMP:11060"/>
        <dbReference type="Rhea" id="RHEA-COMP:11605"/>
        <dbReference type="ChEBI" id="CHEBI:15378"/>
        <dbReference type="ChEBI" id="CHEBI:30013"/>
        <dbReference type="ChEBI" id="CHEBI:30616"/>
        <dbReference type="ChEBI" id="CHEBI:61977"/>
        <dbReference type="ChEBI" id="CHEBI:456216"/>
        <dbReference type="EC" id="2.7.11.1"/>
    </reaction>
</comment>
<evidence type="ECO:0000256" key="6">
    <source>
        <dbReference type="ARBA" id="ARBA00022840"/>
    </source>
</evidence>
<dbReference type="Pfam" id="PF00069">
    <property type="entry name" value="Pkinase"/>
    <property type="match status" value="1"/>
</dbReference>
<dbReference type="PROSITE" id="PS00107">
    <property type="entry name" value="PROTEIN_KINASE_ATP"/>
    <property type="match status" value="1"/>
</dbReference>
<evidence type="ECO:0000259" key="10">
    <source>
        <dbReference type="PROSITE" id="PS50011"/>
    </source>
</evidence>
<dbReference type="GO" id="GO:0004674">
    <property type="term" value="F:protein serine/threonine kinase activity"/>
    <property type="evidence" value="ECO:0007669"/>
    <property type="project" value="UniProtKB-KW"/>
</dbReference>
<dbReference type="InterPro" id="IPR000719">
    <property type="entry name" value="Prot_kinase_dom"/>
</dbReference>
<dbReference type="InterPro" id="IPR017441">
    <property type="entry name" value="Protein_kinase_ATP_BS"/>
</dbReference>
<dbReference type="SUPFAM" id="SSF56112">
    <property type="entry name" value="Protein kinase-like (PK-like)"/>
    <property type="match status" value="1"/>
</dbReference>
<evidence type="ECO:0000256" key="7">
    <source>
        <dbReference type="ARBA" id="ARBA00047899"/>
    </source>
</evidence>
<evidence type="ECO:0000256" key="3">
    <source>
        <dbReference type="ARBA" id="ARBA00022679"/>
    </source>
</evidence>
<reference evidence="11" key="1">
    <citation type="submission" date="2019-12" db="EMBL/GenBank/DDBJ databases">
        <title>High-Quality draft genome sequences of three cyanobacteria isolated from the limestone walls of the Old Cathedral of Coimbra.</title>
        <authorList>
            <person name="Tiago I."/>
            <person name="Soares F."/>
            <person name="Portugal A."/>
        </authorList>
    </citation>
    <scope>NUCLEOTIDE SEQUENCE</scope>
    <source>
        <strain evidence="11">A</strain>
    </source>
</reference>
<dbReference type="EMBL" id="WVIE01000009">
    <property type="protein sequence ID" value="NDJ17589.1"/>
    <property type="molecule type" value="Genomic_DNA"/>
</dbReference>
<dbReference type="PANTHER" id="PTHR24363:SF0">
    <property type="entry name" value="SERINE_THREONINE KINASE LIKE DOMAIN CONTAINING 1"/>
    <property type="match status" value="1"/>
</dbReference>
<dbReference type="RefSeq" id="WP_162423098.1">
    <property type="nucleotide sequence ID" value="NZ_WVIE01000009.1"/>
</dbReference>
<dbReference type="InterPro" id="IPR011009">
    <property type="entry name" value="Kinase-like_dom_sf"/>
</dbReference>
<keyword evidence="2" id="KW-0723">Serine/threonine-protein kinase</keyword>
<dbReference type="InterPro" id="IPR008266">
    <property type="entry name" value="Tyr_kinase_AS"/>
</dbReference>
<comment type="caution">
    <text evidence="11">The sequence shown here is derived from an EMBL/GenBank/DDBJ whole genome shotgun (WGS) entry which is preliminary data.</text>
</comment>
<dbReference type="CDD" id="cd14014">
    <property type="entry name" value="STKc_PknB_like"/>
    <property type="match status" value="1"/>
</dbReference>
<dbReference type="Gene3D" id="1.10.510.10">
    <property type="entry name" value="Transferase(Phosphotransferase) domain 1"/>
    <property type="match status" value="1"/>
</dbReference>
<dbReference type="AlphaFoldDB" id="A0A8J7Z0R3"/>
<sequence>MATSISTGTLLRQRYLIKQILGQGGFGRTYLAIDQERFDEPCVLKEFTVPYQDDALIDKAKTLFHREASTLHQVQHPQIPRFWAAFEHEQRLFLVQDFVKGQTYRALLQGRKQRGQAFSEAEILYLLNHLLPVLSYLHTLDIIHRDISPDNIILQISSDSYEIGGAEISNARLPVLIDFGAVKEAASHWPIVSTITRVGKVGYAPPEQLQTGNVSPHSDIYALGASCLVLLTGREPQSLLDSQTLAWQWQPYAQMSDGLATVLQKMLALHPGDRYQSAQDVWADLQPLIEGGVKPTLLSPMMPPSVEQDIAPAARDSSDSQVITTIKTKLFMGSNHHGFNHHNSGFSDTPQTMIKPATSQKLAKKRERPPGVAQPSGSYIAIAASLLITTGIGAHLFKVTSPLGSSTQAIKVEPGKDDLRSAGLVSNGQPKKIEFEPGEISSVQQGNLQDKNMQPYYIEAAQGQIMTVTLGGAGVEMNLLRANGQAIDSSAYRSHSWTGQLPANEEYIIEVNGSGAYSMDVAITPISSSPYSDTQLVKFARGKTSTAVTGESRANRIRRYLVPAKTRQVMAVRVLKGDISLSAIAPNGRRIGGSSTNSRDWQGRLPMEGDYVIEVSSPKTENFALSFEVN</sequence>
<proteinExistence type="predicted"/>
<evidence type="ECO:0000313" key="11">
    <source>
        <dbReference type="EMBL" id="NDJ17589.1"/>
    </source>
</evidence>
<evidence type="ECO:0000256" key="8">
    <source>
        <dbReference type="ARBA" id="ARBA00048679"/>
    </source>
</evidence>
<dbReference type="Proteomes" id="UP000646053">
    <property type="component" value="Unassembled WGS sequence"/>
</dbReference>
<name>A0A8J7Z0R3_9CYAN</name>
<dbReference type="Gene3D" id="3.30.200.20">
    <property type="entry name" value="Phosphorylase Kinase, domain 1"/>
    <property type="match status" value="1"/>
</dbReference>
<keyword evidence="12" id="KW-1185">Reference proteome</keyword>
<keyword evidence="3" id="KW-0808">Transferase</keyword>